<evidence type="ECO:0000256" key="1">
    <source>
        <dbReference type="SAM" id="MobiDB-lite"/>
    </source>
</evidence>
<organism evidence="3 4">
    <name type="scientific">Lentzea waywayandensis</name>
    <dbReference type="NCBI Taxonomy" id="84724"/>
    <lineage>
        <taxon>Bacteria</taxon>
        <taxon>Bacillati</taxon>
        <taxon>Actinomycetota</taxon>
        <taxon>Actinomycetes</taxon>
        <taxon>Pseudonocardiales</taxon>
        <taxon>Pseudonocardiaceae</taxon>
        <taxon>Lentzea</taxon>
    </lineage>
</organism>
<proteinExistence type="predicted"/>
<dbReference type="EMBL" id="FOYL01000002">
    <property type="protein sequence ID" value="SFR03871.1"/>
    <property type="molecule type" value="Genomic_DNA"/>
</dbReference>
<dbReference type="RefSeq" id="WP_143138545.1">
    <property type="nucleotide sequence ID" value="NZ_FOYL01000002.1"/>
</dbReference>
<dbReference type="PROSITE" id="PS51257">
    <property type="entry name" value="PROKAR_LIPOPROTEIN"/>
    <property type="match status" value="1"/>
</dbReference>
<name>A0A1I6DES6_9PSEU</name>
<gene>
    <name evidence="3" type="ORF">SAMN04488564_102405</name>
</gene>
<sequence length="497" mass="51463">MATTMRRSGRSAIVAIVLLVLAGCDALPQAPSTPEVEVVAPGVEVHTRSLGSGESPAPDLRFISDVYELSPSGVLPAQATVTVRMSVPIAQIYVAVVVTRSSTAEPWEYLPAVVAPDRTSVSFTTNRFGYFGVLEYDLDQAIERFERDFVDGLADGVPQAAGAPSCDNEQSARGDGYSAASGPGDALAWCLGKDNAGTRVLEVTNRRGHPLLASHRGMDVIENAVDWAQWPSLSRIAAGDRAVIAPGGTVAFNADLAPGASAAITTEADDIGHSLYALHATVTALVQALTRFAAGSGVQAAEITNKILAGQSCPGSLGKGSGAVVADCLDAKTITDVFGSRGFLLAPITAADPVAAYLAGQWQEIVDRFNDNSAYRVEVARAKPAVDLTVFAGEWSGHTRSLTITSDGHAKEHVGDGCCHPIVDLTFTVSAPQGTRAAATATITVTSVTLHDWVLPQSPPKVGQTATIKLANGVITEPLAGGTYCDRAASMAGICGA</sequence>
<feature type="region of interest" description="Disordered" evidence="1">
    <location>
        <begin position="160"/>
        <end position="179"/>
    </location>
</feature>
<accession>A0A1I6DES6</accession>
<reference evidence="4" key="1">
    <citation type="submission" date="2016-10" db="EMBL/GenBank/DDBJ databases">
        <authorList>
            <person name="Varghese N."/>
            <person name="Submissions S."/>
        </authorList>
    </citation>
    <scope>NUCLEOTIDE SEQUENCE [LARGE SCALE GENOMIC DNA]</scope>
    <source>
        <strain evidence="4">DSM 44232</strain>
    </source>
</reference>
<dbReference type="Proteomes" id="UP000198583">
    <property type="component" value="Unassembled WGS sequence"/>
</dbReference>
<feature type="chain" id="PRO_5039070546" evidence="2">
    <location>
        <begin position="23"/>
        <end position="497"/>
    </location>
</feature>
<dbReference type="STRING" id="84724.SAMN04488564_102405"/>
<protein>
    <submittedName>
        <fullName evidence="3">Uncharacterized protein</fullName>
    </submittedName>
</protein>
<evidence type="ECO:0000256" key="2">
    <source>
        <dbReference type="SAM" id="SignalP"/>
    </source>
</evidence>
<keyword evidence="2" id="KW-0732">Signal</keyword>
<evidence type="ECO:0000313" key="4">
    <source>
        <dbReference type="Proteomes" id="UP000198583"/>
    </source>
</evidence>
<keyword evidence="4" id="KW-1185">Reference proteome</keyword>
<feature type="signal peptide" evidence="2">
    <location>
        <begin position="1"/>
        <end position="22"/>
    </location>
</feature>
<dbReference type="OrthoDB" id="3693856at2"/>
<dbReference type="AlphaFoldDB" id="A0A1I6DES6"/>
<evidence type="ECO:0000313" key="3">
    <source>
        <dbReference type="EMBL" id="SFR03871.1"/>
    </source>
</evidence>